<gene>
    <name evidence="4" type="ORF">CLV43_11070</name>
</gene>
<dbReference type="CDD" id="cd07043">
    <property type="entry name" value="STAS_anti-anti-sigma_factors"/>
    <property type="match status" value="1"/>
</dbReference>
<proteinExistence type="inferred from homology"/>
<dbReference type="Pfam" id="PF01740">
    <property type="entry name" value="STAS"/>
    <property type="match status" value="1"/>
</dbReference>
<organism evidence="4 5">
    <name type="scientific">Umezawaea tangerina</name>
    <dbReference type="NCBI Taxonomy" id="84725"/>
    <lineage>
        <taxon>Bacteria</taxon>
        <taxon>Bacillati</taxon>
        <taxon>Actinomycetota</taxon>
        <taxon>Actinomycetes</taxon>
        <taxon>Pseudonocardiales</taxon>
        <taxon>Pseudonocardiaceae</taxon>
        <taxon>Umezawaea</taxon>
    </lineage>
</organism>
<dbReference type="InterPro" id="IPR036513">
    <property type="entry name" value="STAS_dom_sf"/>
</dbReference>
<dbReference type="Gene3D" id="3.30.750.24">
    <property type="entry name" value="STAS domain"/>
    <property type="match status" value="1"/>
</dbReference>
<protein>
    <recommendedName>
        <fullName evidence="2">Anti-sigma factor antagonist</fullName>
    </recommendedName>
</protein>
<feature type="domain" description="STAS" evidence="3">
    <location>
        <begin position="11"/>
        <end position="111"/>
    </location>
</feature>
<comment type="similarity">
    <text evidence="1 2">Belongs to the anti-sigma-factor antagonist family.</text>
</comment>
<dbReference type="GO" id="GO:0043856">
    <property type="term" value="F:anti-sigma factor antagonist activity"/>
    <property type="evidence" value="ECO:0007669"/>
    <property type="project" value="InterPro"/>
</dbReference>
<dbReference type="EMBL" id="PVTF01000010">
    <property type="protein sequence ID" value="PRY37259.1"/>
    <property type="molecule type" value="Genomic_DNA"/>
</dbReference>
<dbReference type="PROSITE" id="PS50801">
    <property type="entry name" value="STAS"/>
    <property type="match status" value="1"/>
</dbReference>
<keyword evidence="5" id="KW-1185">Reference proteome</keyword>
<reference evidence="4 5" key="1">
    <citation type="submission" date="2018-03" db="EMBL/GenBank/DDBJ databases">
        <title>Genomic Encyclopedia of Archaeal and Bacterial Type Strains, Phase II (KMG-II): from individual species to whole genera.</title>
        <authorList>
            <person name="Goeker M."/>
        </authorList>
    </citation>
    <scope>NUCLEOTIDE SEQUENCE [LARGE SCALE GENOMIC DNA]</scope>
    <source>
        <strain evidence="4 5">DSM 44720</strain>
    </source>
</reference>
<evidence type="ECO:0000313" key="4">
    <source>
        <dbReference type="EMBL" id="PRY37259.1"/>
    </source>
</evidence>
<comment type="caution">
    <text evidence="4">The sequence shown here is derived from an EMBL/GenBank/DDBJ whole genome shotgun (WGS) entry which is preliminary data.</text>
</comment>
<evidence type="ECO:0000313" key="5">
    <source>
        <dbReference type="Proteomes" id="UP000239494"/>
    </source>
</evidence>
<dbReference type="AlphaFoldDB" id="A0A2T0SV20"/>
<dbReference type="OrthoDB" id="9793697at2"/>
<evidence type="ECO:0000256" key="2">
    <source>
        <dbReference type="RuleBase" id="RU003749"/>
    </source>
</evidence>
<dbReference type="InterPro" id="IPR002645">
    <property type="entry name" value="STAS_dom"/>
</dbReference>
<dbReference type="SUPFAM" id="SSF52091">
    <property type="entry name" value="SpoIIaa-like"/>
    <property type="match status" value="1"/>
</dbReference>
<dbReference type="InterPro" id="IPR003658">
    <property type="entry name" value="Anti-sigma_ant"/>
</dbReference>
<evidence type="ECO:0000256" key="1">
    <source>
        <dbReference type="ARBA" id="ARBA00009013"/>
    </source>
</evidence>
<dbReference type="NCBIfam" id="TIGR00377">
    <property type="entry name" value="ant_ant_sig"/>
    <property type="match status" value="1"/>
</dbReference>
<dbReference type="Proteomes" id="UP000239494">
    <property type="component" value="Unassembled WGS sequence"/>
</dbReference>
<accession>A0A2T0SV20</accession>
<dbReference type="PANTHER" id="PTHR33495">
    <property type="entry name" value="ANTI-SIGMA FACTOR ANTAGONIST TM_1081-RELATED-RELATED"/>
    <property type="match status" value="1"/>
</dbReference>
<name>A0A2T0SV20_9PSEU</name>
<sequence>MTLAVETDRSGRVVVSVKGEIDQAAAVKLLHKLDRLVAEGRSRIVLDMSGVRFCGAQALSALVRTRARADRAGGWLRLAGTPPHVRKVIAVTDLDRLLPNHEDVAAALLGRRSTAGTAK</sequence>
<evidence type="ECO:0000259" key="3">
    <source>
        <dbReference type="PROSITE" id="PS50801"/>
    </source>
</evidence>
<dbReference type="PANTHER" id="PTHR33495:SF2">
    <property type="entry name" value="ANTI-SIGMA FACTOR ANTAGONIST TM_1081-RELATED"/>
    <property type="match status" value="1"/>
</dbReference>